<name>A0A7T8HM98_CALRO</name>
<evidence type="ECO:0000259" key="2">
    <source>
        <dbReference type="Pfam" id="PF14941"/>
    </source>
</evidence>
<dbReference type="PANTHER" id="PTHR13423:SF2">
    <property type="entry name" value="OUT AT FIRST PROTEIN HOMOLOG"/>
    <property type="match status" value="1"/>
</dbReference>
<dbReference type="InterPro" id="IPR053894">
    <property type="entry name" value="OAF_N"/>
</dbReference>
<keyword evidence="5" id="KW-1185">Reference proteome</keyword>
<dbReference type="EMBL" id="CP045892">
    <property type="protein sequence ID" value="QQP52544.1"/>
    <property type="molecule type" value="Genomic_DNA"/>
</dbReference>
<feature type="domain" description="Out at first C-terminal" evidence="3">
    <location>
        <begin position="118"/>
        <end position="176"/>
    </location>
</feature>
<comment type="similarity">
    <text evidence="1">Belongs to the OAF family.</text>
</comment>
<evidence type="ECO:0000313" key="5">
    <source>
        <dbReference type="Proteomes" id="UP000595437"/>
    </source>
</evidence>
<reference evidence="5" key="1">
    <citation type="submission" date="2021-01" db="EMBL/GenBank/DDBJ databases">
        <title>Caligus Genome Assembly.</title>
        <authorList>
            <person name="Gallardo-Escarate C."/>
        </authorList>
    </citation>
    <scope>NUCLEOTIDE SEQUENCE [LARGE SCALE GENOMIC DNA]</scope>
</reference>
<evidence type="ECO:0000313" key="4">
    <source>
        <dbReference type="EMBL" id="QQP52544.1"/>
    </source>
</evidence>
<protein>
    <recommendedName>
        <fullName evidence="6">Out at first protein</fullName>
    </recommendedName>
</protein>
<feature type="domain" description="Out at first protein BRICHOS-like" evidence="2">
    <location>
        <begin position="3"/>
        <end position="63"/>
    </location>
</feature>
<evidence type="ECO:0000259" key="3">
    <source>
        <dbReference type="Pfam" id="PF22873"/>
    </source>
</evidence>
<organism evidence="4 5">
    <name type="scientific">Caligus rogercresseyi</name>
    <name type="common">Sea louse</name>
    <dbReference type="NCBI Taxonomy" id="217165"/>
    <lineage>
        <taxon>Eukaryota</taxon>
        <taxon>Metazoa</taxon>
        <taxon>Ecdysozoa</taxon>
        <taxon>Arthropoda</taxon>
        <taxon>Crustacea</taxon>
        <taxon>Multicrustacea</taxon>
        <taxon>Hexanauplia</taxon>
        <taxon>Copepoda</taxon>
        <taxon>Siphonostomatoida</taxon>
        <taxon>Caligidae</taxon>
        <taxon>Caligus</taxon>
    </lineage>
</organism>
<dbReference type="InterPro" id="IPR053897">
    <property type="entry name" value="Oaf_C"/>
</dbReference>
<dbReference type="Proteomes" id="UP000595437">
    <property type="component" value="Chromosome 3"/>
</dbReference>
<dbReference type="PANTHER" id="PTHR13423">
    <property type="entry name" value="OUT AT FIRST"/>
    <property type="match status" value="1"/>
</dbReference>
<gene>
    <name evidence="4" type="ORF">FKW44_004725</name>
</gene>
<sequence>MTLLRVYILGETELGEPPYQCICFLSSYAKDLILPEAVQKLRQKHPDAIRLAEQDNGNIPMQLGSISSHLPDFCRDAPPGRILSSRHEIHNIMGNSSSSLGHNTNNYEGTPRCYNLEEEGECLCSLRVCFNWFPCALKYCSNKEGEGEHRCGIKTCRKCNTFRYAVPSPAHCHWDEI</sequence>
<dbReference type="InterPro" id="IPR026315">
    <property type="entry name" value="Oaf"/>
</dbReference>
<accession>A0A7T8HM98</accession>
<dbReference type="OrthoDB" id="5947176at2759"/>
<dbReference type="Pfam" id="PF22873">
    <property type="entry name" value="OAF_C"/>
    <property type="match status" value="1"/>
</dbReference>
<evidence type="ECO:0000256" key="1">
    <source>
        <dbReference type="ARBA" id="ARBA00005786"/>
    </source>
</evidence>
<proteinExistence type="inferred from homology"/>
<dbReference type="Pfam" id="PF14941">
    <property type="entry name" value="OAF_N"/>
    <property type="match status" value="1"/>
</dbReference>
<evidence type="ECO:0008006" key="6">
    <source>
        <dbReference type="Google" id="ProtNLM"/>
    </source>
</evidence>
<dbReference type="AlphaFoldDB" id="A0A7T8HM98"/>